<dbReference type="GO" id="GO:0016491">
    <property type="term" value="F:oxidoreductase activity"/>
    <property type="evidence" value="ECO:0007669"/>
    <property type="project" value="UniProtKB-KW"/>
</dbReference>
<evidence type="ECO:0000313" key="4">
    <source>
        <dbReference type="Proteomes" id="UP000641137"/>
    </source>
</evidence>
<comment type="caution">
    <text evidence="3">The sequence shown here is derived from an EMBL/GenBank/DDBJ whole genome shotgun (WGS) entry which is preliminary data.</text>
</comment>
<dbReference type="EMBL" id="BMZO01000012">
    <property type="protein sequence ID" value="GHC80073.1"/>
    <property type="molecule type" value="Genomic_DNA"/>
</dbReference>
<dbReference type="SUPFAM" id="SSF51905">
    <property type="entry name" value="FAD/NAD(P)-binding domain"/>
    <property type="match status" value="1"/>
</dbReference>
<reference evidence="3" key="1">
    <citation type="journal article" date="2014" name="Int. J. Syst. Evol. Microbiol.">
        <title>Complete genome sequence of Corynebacterium casei LMG S-19264T (=DSM 44701T), isolated from a smear-ripened cheese.</title>
        <authorList>
            <consortium name="US DOE Joint Genome Institute (JGI-PGF)"/>
            <person name="Walter F."/>
            <person name="Albersmeier A."/>
            <person name="Kalinowski J."/>
            <person name="Ruckert C."/>
        </authorList>
    </citation>
    <scope>NUCLEOTIDE SEQUENCE</scope>
    <source>
        <strain evidence="3">KCTC 42097</strain>
    </source>
</reference>
<dbReference type="InterPro" id="IPR036188">
    <property type="entry name" value="FAD/NAD-bd_sf"/>
</dbReference>
<evidence type="ECO:0000259" key="2">
    <source>
        <dbReference type="Pfam" id="PF01266"/>
    </source>
</evidence>
<keyword evidence="4" id="KW-1185">Reference proteome</keyword>
<feature type="domain" description="FAD dependent oxidoreductase" evidence="2">
    <location>
        <begin position="30"/>
        <end position="382"/>
    </location>
</feature>
<name>A0A8J3DK38_9HYPH</name>
<dbReference type="RefSeq" id="WP_189492759.1">
    <property type="nucleotide sequence ID" value="NZ_BMZO01000012.1"/>
</dbReference>
<sequence>MYRNRDHGLWEKTAPAAPATSPLLADIVSDVVILGGGYTGLSAALHLAKRGVKAVVLEAESIGFGGSGRNVGLVNAGMWVMPDDLPGVLGKVHGDRLLQTLGSAPDLVYELIDEFRISCQAVRNGTLHCAVGADGLQQLRDRESQWRARGADVELLGRREAARLIGTAAYEGALLDRRAGTVQPLAYARGLATAAIQSGAIVHTNSPVTKVEQSGPRWTAFTPHGRVLADWVIVATNAYTHAPWESIAEELVLLPYFNLATEPLPREWRERILPERQGAWDTREVLTSFRWDDSGRLVFGSVGALRNTGLNVHATWARRAMKKLFPGIGNVGFEEGWYGMIGMTDDSLPKFHQLGKNVVTFAGYNGRGIGTGTVFGKILSELISGDISSEELPLPVSLPKSQPFRKIRSIGYEMGAQALHLVEKR</sequence>
<dbReference type="PANTHER" id="PTHR13847:SF281">
    <property type="entry name" value="FAD DEPENDENT OXIDOREDUCTASE DOMAIN-CONTAINING PROTEIN"/>
    <property type="match status" value="1"/>
</dbReference>
<reference evidence="3" key="2">
    <citation type="submission" date="2020-09" db="EMBL/GenBank/DDBJ databases">
        <authorList>
            <person name="Sun Q."/>
            <person name="Kim S."/>
        </authorList>
    </citation>
    <scope>NUCLEOTIDE SEQUENCE</scope>
    <source>
        <strain evidence="3">KCTC 42097</strain>
    </source>
</reference>
<proteinExistence type="predicted"/>
<dbReference type="GO" id="GO:0005737">
    <property type="term" value="C:cytoplasm"/>
    <property type="evidence" value="ECO:0007669"/>
    <property type="project" value="TreeGrafter"/>
</dbReference>
<evidence type="ECO:0000313" key="3">
    <source>
        <dbReference type="EMBL" id="GHC80073.1"/>
    </source>
</evidence>
<dbReference type="Gene3D" id="3.30.9.10">
    <property type="entry name" value="D-Amino Acid Oxidase, subunit A, domain 2"/>
    <property type="match status" value="1"/>
</dbReference>
<organism evidence="3 4">
    <name type="scientific">Limoniibacter endophyticus</name>
    <dbReference type="NCBI Taxonomy" id="1565040"/>
    <lineage>
        <taxon>Bacteria</taxon>
        <taxon>Pseudomonadati</taxon>
        <taxon>Pseudomonadota</taxon>
        <taxon>Alphaproteobacteria</taxon>
        <taxon>Hyphomicrobiales</taxon>
        <taxon>Bartonellaceae</taxon>
        <taxon>Limoniibacter</taxon>
    </lineage>
</organism>
<dbReference type="Proteomes" id="UP000641137">
    <property type="component" value="Unassembled WGS sequence"/>
</dbReference>
<dbReference type="Gene3D" id="3.50.50.60">
    <property type="entry name" value="FAD/NAD(P)-binding domain"/>
    <property type="match status" value="1"/>
</dbReference>
<dbReference type="PANTHER" id="PTHR13847">
    <property type="entry name" value="SARCOSINE DEHYDROGENASE-RELATED"/>
    <property type="match status" value="1"/>
</dbReference>
<gene>
    <name evidence="3" type="primary">ordL</name>
    <name evidence="3" type="ORF">GCM10010136_32930</name>
</gene>
<dbReference type="Pfam" id="PF01266">
    <property type="entry name" value="DAO"/>
    <property type="match status" value="1"/>
</dbReference>
<protein>
    <submittedName>
        <fullName evidence="3">Oxidoreductase</fullName>
    </submittedName>
</protein>
<evidence type="ECO:0000256" key="1">
    <source>
        <dbReference type="ARBA" id="ARBA00023002"/>
    </source>
</evidence>
<dbReference type="InterPro" id="IPR006076">
    <property type="entry name" value="FAD-dep_OxRdtase"/>
</dbReference>
<keyword evidence="1" id="KW-0560">Oxidoreductase</keyword>
<dbReference type="AlphaFoldDB" id="A0A8J3DK38"/>
<accession>A0A8J3DK38</accession>